<proteinExistence type="predicted"/>
<dbReference type="EMBL" id="LCHN01000029">
    <property type="protein sequence ID" value="KKT34771.1"/>
    <property type="molecule type" value="Genomic_DNA"/>
</dbReference>
<dbReference type="AlphaFoldDB" id="A0A0G1GII3"/>
<name>A0A0G1GII3_9BACT</name>
<sequence>MSIYEKVSRTMVIGKTERLAKMPLIQFPNVFDPGMALASRTIGAVIRAMITLKNAVSNFQRRRRYEMAIAMTMISMMMSPMPERAPITLRAHRK</sequence>
<comment type="caution">
    <text evidence="1">The sequence shown here is derived from an EMBL/GenBank/DDBJ whole genome shotgun (WGS) entry which is preliminary data.</text>
</comment>
<dbReference type="Proteomes" id="UP000034069">
    <property type="component" value="Unassembled WGS sequence"/>
</dbReference>
<accession>A0A0G1GII3</accession>
<protein>
    <submittedName>
        <fullName evidence="1">Uncharacterized protein</fullName>
    </submittedName>
</protein>
<evidence type="ECO:0000313" key="2">
    <source>
        <dbReference type="Proteomes" id="UP000034069"/>
    </source>
</evidence>
<evidence type="ECO:0000313" key="1">
    <source>
        <dbReference type="EMBL" id="KKT34771.1"/>
    </source>
</evidence>
<organism evidence="1 2">
    <name type="scientific">Candidatus Collierbacteria bacterium GW2011_GWA1_44_12</name>
    <dbReference type="NCBI Taxonomy" id="1618376"/>
    <lineage>
        <taxon>Bacteria</taxon>
        <taxon>Candidatus Collieribacteriota</taxon>
    </lineage>
</organism>
<gene>
    <name evidence="1" type="ORF">UW23_C0029G0014</name>
</gene>
<reference evidence="1 2" key="1">
    <citation type="journal article" date="2015" name="Nature">
        <title>rRNA introns, odd ribosomes, and small enigmatic genomes across a large radiation of phyla.</title>
        <authorList>
            <person name="Brown C.T."/>
            <person name="Hug L.A."/>
            <person name="Thomas B.C."/>
            <person name="Sharon I."/>
            <person name="Castelle C.J."/>
            <person name="Singh A."/>
            <person name="Wilkins M.J."/>
            <person name="Williams K.H."/>
            <person name="Banfield J.F."/>
        </authorList>
    </citation>
    <scope>NUCLEOTIDE SEQUENCE [LARGE SCALE GENOMIC DNA]</scope>
</reference>